<evidence type="ECO:0000313" key="2">
    <source>
        <dbReference type="EMBL" id="KND88304.1"/>
    </source>
</evidence>
<name>A0A0L0N2S0_TOLOC</name>
<feature type="region of interest" description="Disordered" evidence="1">
    <location>
        <begin position="63"/>
        <end position="98"/>
    </location>
</feature>
<gene>
    <name evidence="2" type="ORF">TOPH_07039</name>
</gene>
<reference evidence="2 3" key="1">
    <citation type="journal article" date="2015" name="BMC Genomics">
        <title>The genome of the truffle-parasite Tolypocladium ophioglossoides and the evolution of antifungal peptaibiotics.</title>
        <authorList>
            <person name="Quandt C.A."/>
            <person name="Bushley K.E."/>
            <person name="Spatafora J.W."/>
        </authorList>
    </citation>
    <scope>NUCLEOTIDE SEQUENCE [LARGE SCALE GENOMIC DNA]</scope>
    <source>
        <strain evidence="2 3">CBS 100239</strain>
    </source>
</reference>
<keyword evidence="3" id="KW-1185">Reference proteome</keyword>
<evidence type="ECO:0000256" key="1">
    <source>
        <dbReference type="SAM" id="MobiDB-lite"/>
    </source>
</evidence>
<feature type="compositionally biased region" description="Basic and acidic residues" evidence="1">
    <location>
        <begin position="88"/>
        <end position="98"/>
    </location>
</feature>
<sequence length="98" mass="10945">MSYLIAWLRRRELRGRESQESCWAKQAYPAIAIYDLCFAQRFSAGFRCAHMGLNKAETRPSVAIGMNKGRGGKTGREAGRPSGLDAGRTQEDHGRKTK</sequence>
<comment type="caution">
    <text evidence="2">The sequence shown here is derived from an EMBL/GenBank/DDBJ whole genome shotgun (WGS) entry which is preliminary data.</text>
</comment>
<organism evidence="2 3">
    <name type="scientific">Tolypocladium ophioglossoides (strain CBS 100239)</name>
    <name type="common">Snaketongue truffleclub</name>
    <name type="synonym">Elaphocordyceps ophioglossoides</name>
    <dbReference type="NCBI Taxonomy" id="1163406"/>
    <lineage>
        <taxon>Eukaryota</taxon>
        <taxon>Fungi</taxon>
        <taxon>Dikarya</taxon>
        <taxon>Ascomycota</taxon>
        <taxon>Pezizomycotina</taxon>
        <taxon>Sordariomycetes</taxon>
        <taxon>Hypocreomycetidae</taxon>
        <taxon>Hypocreales</taxon>
        <taxon>Ophiocordycipitaceae</taxon>
        <taxon>Tolypocladium</taxon>
    </lineage>
</organism>
<protein>
    <submittedName>
        <fullName evidence="2">Uncharacterized protein</fullName>
    </submittedName>
</protein>
<dbReference type="EMBL" id="LFRF01000027">
    <property type="protein sequence ID" value="KND88304.1"/>
    <property type="molecule type" value="Genomic_DNA"/>
</dbReference>
<dbReference type="Proteomes" id="UP000036947">
    <property type="component" value="Unassembled WGS sequence"/>
</dbReference>
<accession>A0A0L0N2S0</accession>
<dbReference type="AlphaFoldDB" id="A0A0L0N2S0"/>
<evidence type="ECO:0000313" key="3">
    <source>
        <dbReference type="Proteomes" id="UP000036947"/>
    </source>
</evidence>
<proteinExistence type="predicted"/>